<reference evidence="3" key="1">
    <citation type="submission" date="2020-10" db="EMBL/GenBank/DDBJ databases">
        <authorList>
            <person name="Gilroy R."/>
        </authorList>
    </citation>
    <scope>NUCLEOTIDE SEQUENCE</scope>
    <source>
        <strain evidence="3">B1-8020</strain>
    </source>
</reference>
<name>A0A9D9NGH4_9BACT</name>
<evidence type="ECO:0000256" key="1">
    <source>
        <dbReference type="SAM" id="SignalP"/>
    </source>
</evidence>
<dbReference type="EMBL" id="JADIMA010000040">
    <property type="protein sequence ID" value="MBO8472891.1"/>
    <property type="molecule type" value="Genomic_DNA"/>
</dbReference>
<dbReference type="InterPro" id="IPR043781">
    <property type="entry name" value="DUF5723"/>
</dbReference>
<dbReference type="Pfam" id="PF18990">
    <property type="entry name" value="DUF5723"/>
    <property type="match status" value="1"/>
</dbReference>
<evidence type="ECO:0000313" key="4">
    <source>
        <dbReference type="Proteomes" id="UP000823604"/>
    </source>
</evidence>
<protein>
    <recommendedName>
        <fullName evidence="2">DUF5723 domain-containing protein</fullName>
    </recommendedName>
</protein>
<dbReference type="AlphaFoldDB" id="A0A9D9NGH4"/>
<dbReference type="Proteomes" id="UP000823604">
    <property type="component" value="Unassembled WGS sequence"/>
</dbReference>
<gene>
    <name evidence="3" type="ORF">IAB81_04610</name>
</gene>
<comment type="caution">
    <text evidence="3">The sequence shown here is derived from an EMBL/GenBank/DDBJ whole genome shotgun (WGS) entry which is preliminary data.</text>
</comment>
<keyword evidence="1" id="KW-0732">Signal</keyword>
<sequence length="477" mass="52072">MKNIIKAIVSVTVLFSTVIPAVQAQDLKSSYFMEGSTYRHRMNPAFYNESSYINLPFVVMGNFNLGLNSNMGLGTFLYPTADGGLTTFMNSSVSADQFLGNLSNTNRLSLDLSTDILSLGFFGIAGGFNTIEIGLRSNTSVILPKELFSFMKNMMTDADGTEYHIRNIGVSSNNYLQLSLGHSRYVWEDRISVGAKVKFLVGIANAYANIDNLDLYFSQDVWSAKASGSGYVSMKGLDFTTDASNNINGIDFRTDQLGISGFGAAIDLGASFDMSYLVPGLAVSASVTDLGFISWNSNLSATMDNSFEFTGLSENIGPDSSIEDELTAIGQQAKDLFKPQKGDNLPSRTTMLNAKMFLAAEYKLPVYDKVKFGLLSQTTFNGPHTYAEGRLVAQYSPSEWFDISLNYAYGSLGSSFGWMLNFHPKGFNFFIGSDHFYIGKYSPQLLPVGKINMNISFGFNITWGSGKIAAHKAGLAD</sequence>
<feature type="chain" id="PRO_5038833919" description="DUF5723 domain-containing protein" evidence="1">
    <location>
        <begin position="25"/>
        <end position="477"/>
    </location>
</feature>
<evidence type="ECO:0000313" key="3">
    <source>
        <dbReference type="EMBL" id="MBO8472891.1"/>
    </source>
</evidence>
<accession>A0A9D9NGH4</accession>
<organism evidence="3 4">
    <name type="scientific">Candidatus Merdivivens pullicola</name>
    <dbReference type="NCBI Taxonomy" id="2840872"/>
    <lineage>
        <taxon>Bacteria</taxon>
        <taxon>Pseudomonadati</taxon>
        <taxon>Bacteroidota</taxon>
        <taxon>Bacteroidia</taxon>
        <taxon>Bacteroidales</taxon>
        <taxon>Muribaculaceae</taxon>
        <taxon>Muribaculaceae incertae sedis</taxon>
        <taxon>Candidatus Merdivivens</taxon>
    </lineage>
</organism>
<feature type="domain" description="DUF5723" evidence="2">
    <location>
        <begin position="44"/>
        <end position="434"/>
    </location>
</feature>
<feature type="signal peptide" evidence="1">
    <location>
        <begin position="1"/>
        <end position="24"/>
    </location>
</feature>
<evidence type="ECO:0000259" key="2">
    <source>
        <dbReference type="Pfam" id="PF18990"/>
    </source>
</evidence>
<reference evidence="3" key="2">
    <citation type="journal article" date="2021" name="PeerJ">
        <title>Extensive microbial diversity within the chicken gut microbiome revealed by metagenomics and culture.</title>
        <authorList>
            <person name="Gilroy R."/>
            <person name="Ravi A."/>
            <person name="Getino M."/>
            <person name="Pursley I."/>
            <person name="Horton D.L."/>
            <person name="Alikhan N.F."/>
            <person name="Baker D."/>
            <person name="Gharbi K."/>
            <person name="Hall N."/>
            <person name="Watson M."/>
            <person name="Adriaenssens E.M."/>
            <person name="Foster-Nyarko E."/>
            <person name="Jarju S."/>
            <person name="Secka A."/>
            <person name="Antonio M."/>
            <person name="Oren A."/>
            <person name="Chaudhuri R.R."/>
            <person name="La Ragione R."/>
            <person name="Hildebrand F."/>
            <person name="Pallen M.J."/>
        </authorList>
    </citation>
    <scope>NUCLEOTIDE SEQUENCE</scope>
    <source>
        <strain evidence="3">B1-8020</strain>
    </source>
</reference>
<proteinExistence type="predicted"/>